<feature type="transmembrane region" description="Helical" evidence="1">
    <location>
        <begin position="46"/>
        <end position="71"/>
    </location>
</feature>
<evidence type="ECO:0000313" key="2">
    <source>
        <dbReference type="EMBL" id="TFK35715.1"/>
    </source>
</evidence>
<accession>A0A5C3LSA5</accession>
<gene>
    <name evidence="2" type="ORF">BDQ12DRAFT_611226</name>
</gene>
<reference evidence="2 3" key="1">
    <citation type="journal article" date="2019" name="Nat. Ecol. Evol.">
        <title>Megaphylogeny resolves global patterns of mushroom evolution.</title>
        <authorList>
            <person name="Varga T."/>
            <person name="Krizsan K."/>
            <person name="Foldi C."/>
            <person name="Dima B."/>
            <person name="Sanchez-Garcia M."/>
            <person name="Sanchez-Ramirez S."/>
            <person name="Szollosi G.J."/>
            <person name="Szarkandi J.G."/>
            <person name="Papp V."/>
            <person name="Albert L."/>
            <person name="Andreopoulos W."/>
            <person name="Angelini C."/>
            <person name="Antonin V."/>
            <person name="Barry K.W."/>
            <person name="Bougher N.L."/>
            <person name="Buchanan P."/>
            <person name="Buyck B."/>
            <person name="Bense V."/>
            <person name="Catcheside P."/>
            <person name="Chovatia M."/>
            <person name="Cooper J."/>
            <person name="Damon W."/>
            <person name="Desjardin D."/>
            <person name="Finy P."/>
            <person name="Geml J."/>
            <person name="Haridas S."/>
            <person name="Hughes K."/>
            <person name="Justo A."/>
            <person name="Karasinski D."/>
            <person name="Kautmanova I."/>
            <person name="Kiss B."/>
            <person name="Kocsube S."/>
            <person name="Kotiranta H."/>
            <person name="LaButti K.M."/>
            <person name="Lechner B.E."/>
            <person name="Liimatainen K."/>
            <person name="Lipzen A."/>
            <person name="Lukacs Z."/>
            <person name="Mihaltcheva S."/>
            <person name="Morgado L.N."/>
            <person name="Niskanen T."/>
            <person name="Noordeloos M.E."/>
            <person name="Ohm R.A."/>
            <person name="Ortiz-Santana B."/>
            <person name="Ovrebo C."/>
            <person name="Racz N."/>
            <person name="Riley R."/>
            <person name="Savchenko A."/>
            <person name="Shiryaev A."/>
            <person name="Soop K."/>
            <person name="Spirin V."/>
            <person name="Szebenyi C."/>
            <person name="Tomsovsky M."/>
            <person name="Tulloss R.E."/>
            <person name="Uehling J."/>
            <person name="Grigoriev I.V."/>
            <person name="Vagvolgyi C."/>
            <person name="Papp T."/>
            <person name="Martin F.M."/>
            <person name="Miettinen O."/>
            <person name="Hibbett D.S."/>
            <person name="Nagy L.G."/>
        </authorList>
    </citation>
    <scope>NUCLEOTIDE SEQUENCE [LARGE SCALE GENOMIC DNA]</scope>
    <source>
        <strain evidence="2 3">CBS 166.37</strain>
    </source>
</reference>
<evidence type="ECO:0000313" key="3">
    <source>
        <dbReference type="Proteomes" id="UP000308652"/>
    </source>
</evidence>
<evidence type="ECO:0000256" key="1">
    <source>
        <dbReference type="SAM" id="Phobius"/>
    </source>
</evidence>
<dbReference type="Proteomes" id="UP000308652">
    <property type="component" value="Unassembled WGS sequence"/>
</dbReference>
<organism evidence="2 3">
    <name type="scientific">Crucibulum laeve</name>
    <dbReference type="NCBI Taxonomy" id="68775"/>
    <lineage>
        <taxon>Eukaryota</taxon>
        <taxon>Fungi</taxon>
        <taxon>Dikarya</taxon>
        <taxon>Basidiomycota</taxon>
        <taxon>Agaricomycotina</taxon>
        <taxon>Agaricomycetes</taxon>
        <taxon>Agaricomycetidae</taxon>
        <taxon>Agaricales</taxon>
        <taxon>Agaricineae</taxon>
        <taxon>Nidulariaceae</taxon>
        <taxon>Crucibulum</taxon>
    </lineage>
</organism>
<keyword evidence="1" id="KW-0472">Membrane</keyword>
<protein>
    <submittedName>
        <fullName evidence="2">Uncharacterized protein</fullName>
    </submittedName>
</protein>
<proteinExistence type="predicted"/>
<dbReference type="OrthoDB" id="2905268at2759"/>
<dbReference type="AlphaFoldDB" id="A0A5C3LSA5"/>
<feature type="transmembrane region" description="Helical" evidence="1">
    <location>
        <begin position="77"/>
        <end position="95"/>
    </location>
</feature>
<dbReference type="EMBL" id="ML213619">
    <property type="protein sequence ID" value="TFK35715.1"/>
    <property type="molecule type" value="Genomic_DNA"/>
</dbReference>
<sequence length="127" mass="14103">MLMVYGIVTLSINVSITMMIVTRLFIHRRHLSRLLGSPNASPYTAIITILVESAALVVLCDIFFLISFALNSWTGNIGFQIWIQIQTIGPLLIIFRVGQGSAWSTETGRVSTQTATINFTRETITVQ</sequence>
<feature type="transmembrane region" description="Helical" evidence="1">
    <location>
        <begin position="6"/>
        <end position="26"/>
    </location>
</feature>
<keyword evidence="1" id="KW-1133">Transmembrane helix</keyword>
<name>A0A5C3LSA5_9AGAR</name>
<keyword evidence="1" id="KW-0812">Transmembrane</keyword>
<keyword evidence="3" id="KW-1185">Reference proteome</keyword>